<evidence type="ECO:0000313" key="2">
    <source>
        <dbReference type="Proteomes" id="UP000814033"/>
    </source>
</evidence>
<sequence>MSSSLRVAGTPGRQSLPRSPTSGPRAQRQKIAEDTLAALEAGSYTHNGLTYPLHIPSTLYFAPDSLLSAWRSLKTSQTSAPAKIRLQETTTLGAARSLHEELNPATSPPVNPTRVGVLNFASAKKPGGGFRSGAQAQEESIARSSALYPSLISTKGKPFYVANDKAARDGYYTHAVLYSSGVTVFRDDAGAWIPPYAIDVLTVPAVNAGDVRKKKRPQSDDETRALETDITRVMRERMGRLLFLFEQQGMRHIVLGSFGTGVFQNDVGTVANVWFDLLSAPGARFQHSFDEVVMAIYGRETFEMFQTVFDSRMGVVSQLPPS</sequence>
<keyword evidence="2" id="KW-1185">Reference proteome</keyword>
<proteinExistence type="predicted"/>
<accession>A0ACB8S401</accession>
<organism evidence="1 2">
    <name type="scientific">Auriscalpium vulgare</name>
    <dbReference type="NCBI Taxonomy" id="40419"/>
    <lineage>
        <taxon>Eukaryota</taxon>
        <taxon>Fungi</taxon>
        <taxon>Dikarya</taxon>
        <taxon>Basidiomycota</taxon>
        <taxon>Agaricomycotina</taxon>
        <taxon>Agaricomycetes</taxon>
        <taxon>Russulales</taxon>
        <taxon>Auriscalpiaceae</taxon>
        <taxon>Auriscalpium</taxon>
    </lineage>
</organism>
<comment type="caution">
    <text evidence="1">The sequence shown here is derived from an EMBL/GenBank/DDBJ whole genome shotgun (WGS) entry which is preliminary data.</text>
</comment>
<gene>
    <name evidence="1" type="ORF">FA95DRAFT_519014</name>
</gene>
<protein>
    <submittedName>
        <fullName evidence="1">Uncharacterized protein</fullName>
    </submittedName>
</protein>
<dbReference type="EMBL" id="MU275858">
    <property type="protein sequence ID" value="KAI0050770.1"/>
    <property type="molecule type" value="Genomic_DNA"/>
</dbReference>
<name>A0ACB8S401_9AGAM</name>
<evidence type="ECO:0000313" key="1">
    <source>
        <dbReference type="EMBL" id="KAI0050770.1"/>
    </source>
</evidence>
<dbReference type="Proteomes" id="UP000814033">
    <property type="component" value="Unassembled WGS sequence"/>
</dbReference>
<reference evidence="1" key="2">
    <citation type="journal article" date="2022" name="New Phytol.">
        <title>Evolutionary transition to the ectomycorrhizal habit in the genomes of a hyperdiverse lineage of mushroom-forming fungi.</title>
        <authorList>
            <person name="Looney B."/>
            <person name="Miyauchi S."/>
            <person name="Morin E."/>
            <person name="Drula E."/>
            <person name="Courty P.E."/>
            <person name="Kohler A."/>
            <person name="Kuo A."/>
            <person name="LaButti K."/>
            <person name="Pangilinan J."/>
            <person name="Lipzen A."/>
            <person name="Riley R."/>
            <person name="Andreopoulos W."/>
            <person name="He G."/>
            <person name="Johnson J."/>
            <person name="Nolan M."/>
            <person name="Tritt A."/>
            <person name="Barry K.W."/>
            <person name="Grigoriev I.V."/>
            <person name="Nagy L.G."/>
            <person name="Hibbett D."/>
            <person name="Henrissat B."/>
            <person name="Matheny P.B."/>
            <person name="Labbe J."/>
            <person name="Martin F.M."/>
        </authorList>
    </citation>
    <scope>NUCLEOTIDE SEQUENCE</scope>
    <source>
        <strain evidence="1">FP105234-sp</strain>
    </source>
</reference>
<reference evidence="1" key="1">
    <citation type="submission" date="2021-02" db="EMBL/GenBank/DDBJ databases">
        <authorList>
            <consortium name="DOE Joint Genome Institute"/>
            <person name="Ahrendt S."/>
            <person name="Looney B.P."/>
            <person name="Miyauchi S."/>
            <person name="Morin E."/>
            <person name="Drula E."/>
            <person name="Courty P.E."/>
            <person name="Chicoki N."/>
            <person name="Fauchery L."/>
            <person name="Kohler A."/>
            <person name="Kuo A."/>
            <person name="Labutti K."/>
            <person name="Pangilinan J."/>
            <person name="Lipzen A."/>
            <person name="Riley R."/>
            <person name="Andreopoulos W."/>
            <person name="He G."/>
            <person name="Johnson J."/>
            <person name="Barry K.W."/>
            <person name="Grigoriev I.V."/>
            <person name="Nagy L."/>
            <person name="Hibbett D."/>
            <person name="Henrissat B."/>
            <person name="Matheny P.B."/>
            <person name="Labbe J."/>
            <person name="Martin F."/>
        </authorList>
    </citation>
    <scope>NUCLEOTIDE SEQUENCE</scope>
    <source>
        <strain evidence="1">FP105234-sp</strain>
    </source>
</reference>